<evidence type="ECO:0000313" key="1">
    <source>
        <dbReference type="EMBL" id="KAI5345669.1"/>
    </source>
</evidence>
<accession>A0AAD4ZH47</accession>
<keyword evidence="2" id="KW-1185">Reference proteome</keyword>
<sequence length="71" mass="8340">MPIPLPEGAEASVAYDLLQQPIMQFMERDQKLHQEDHLGYWEHLRHDGNDDVSAYWELAGRYVTALTVWWA</sequence>
<organism evidence="1 2">
    <name type="scientific">Prunus dulcis</name>
    <name type="common">Almond</name>
    <name type="synonym">Amygdalus dulcis</name>
    <dbReference type="NCBI Taxonomy" id="3755"/>
    <lineage>
        <taxon>Eukaryota</taxon>
        <taxon>Viridiplantae</taxon>
        <taxon>Streptophyta</taxon>
        <taxon>Embryophyta</taxon>
        <taxon>Tracheophyta</taxon>
        <taxon>Spermatophyta</taxon>
        <taxon>Magnoliopsida</taxon>
        <taxon>eudicotyledons</taxon>
        <taxon>Gunneridae</taxon>
        <taxon>Pentapetalae</taxon>
        <taxon>rosids</taxon>
        <taxon>fabids</taxon>
        <taxon>Rosales</taxon>
        <taxon>Rosaceae</taxon>
        <taxon>Amygdaloideae</taxon>
        <taxon>Amygdaleae</taxon>
        <taxon>Prunus</taxon>
    </lineage>
</organism>
<dbReference type="AlphaFoldDB" id="A0AAD4ZH47"/>
<gene>
    <name evidence="1" type="ORF">L3X38_013546</name>
</gene>
<comment type="caution">
    <text evidence="1">The sequence shown here is derived from an EMBL/GenBank/DDBJ whole genome shotgun (WGS) entry which is preliminary data.</text>
</comment>
<dbReference type="EMBL" id="JAJFAZ020000002">
    <property type="protein sequence ID" value="KAI5345669.1"/>
    <property type="molecule type" value="Genomic_DNA"/>
</dbReference>
<protein>
    <submittedName>
        <fullName evidence="1">Uncharacterized protein</fullName>
    </submittedName>
</protein>
<dbReference type="Proteomes" id="UP001054821">
    <property type="component" value="Chromosome 2"/>
</dbReference>
<name>A0AAD4ZH47_PRUDU</name>
<proteinExistence type="predicted"/>
<reference evidence="1 2" key="1">
    <citation type="journal article" date="2022" name="G3 (Bethesda)">
        <title>Whole-genome sequence and methylome profiling of the almond [Prunus dulcis (Mill.) D.A. Webb] cultivar 'Nonpareil'.</title>
        <authorList>
            <person name="D'Amico-Willman K.M."/>
            <person name="Ouma W.Z."/>
            <person name="Meulia T."/>
            <person name="Sideli G.M."/>
            <person name="Gradziel T.M."/>
            <person name="Fresnedo-Ramirez J."/>
        </authorList>
    </citation>
    <scope>NUCLEOTIDE SEQUENCE [LARGE SCALE GENOMIC DNA]</scope>
    <source>
        <strain evidence="1">Clone GOH B32 T37-40</strain>
    </source>
</reference>
<evidence type="ECO:0000313" key="2">
    <source>
        <dbReference type="Proteomes" id="UP001054821"/>
    </source>
</evidence>